<comment type="similarity">
    <text evidence="4">In the N-terminal section; belongs to the cytidine and deoxycytidylate deaminase family.</text>
</comment>
<dbReference type="AlphaFoldDB" id="A0A4R4RH02"/>
<evidence type="ECO:0000256" key="10">
    <source>
        <dbReference type="ARBA" id="ARBA00022723"/>
    </source>
</evidence>
<dbReference type="InterPro" id="IPR050765">
    <property type="entry name" value="Riboflavin_Biosynth_HTPR"/>
</dbReference>
<evidence type="ECO:0000313" key="21">
    <source>
        <dbReference type="EMBL" id="TDC48574.1"/>
    </source>
</evidence>
<dbReference type="EMBL" id="SMKL01000054">
    <property type="protein sequence ID" value="TDC48574.1"/>
    <property type="molecule type" value="Genomic_DNA"/>
</dbReference>
<reference evidence="21 22" key="1">
    <citation type="submission" date="2019-02" db="EMBL/GenBank/DDBJ databases">
        <title>Draft genome sequences of novel Actinobacteria.</title>
        <authorList>
            <person name="Sahin N."/>
            <person name="Ay H."/>
            <person name="Saygin H."/>
        </authorList>
    </citation>
    <scope>NUCLEOTIDE SEQUENCE [LARGE SCALE GENOMIC DNA]</scope>
    <source>
        <strain evidence="21 22">KC603</strain>
    </source>
</reference>
<dbReference type="GO" id="GO:0008835">
    <property type="term" value="F:diaminohydroxyphosphoribosylaminopyrimidine deaminase activity"/>
    <property type="evidence" value="ECO:0007669"/>
    <property type="project" value="UniProtKB-EC"/>
</dbReference>
<dbReference type="InterPro" id="IPR024072">
    <property type="entry name" value="DHFR-like_dom_sf"/>
</dbReference>
<dbReference type="CDD" id="cd01284">
    <property type="entry name" value="Riboflavin_deaminase-reductase"/>
    <property type="match status" value="1"/>
</dbReference>
<evidence type="ECO:0000313" key="22">
    <source>
        <dbReference type="Proteomes" id="UP000295621"/>
    </source>
</evidence>
<evidence type="ECO:0000256" key="19">
    <source>
        <dbReference type="PIRSR" id="PIRSR006769-3"/>
    </source>
</evidence>
<evidence type="ECO:0000256" key="13">
    <source>
        <dbReference type="ARBA" id="ARBA00023002"/>
    </source>
</evidence>
<evidence type="ECO:0000256" key="11">
    <source>
        <dbReference type="ARBA" id="ARBA00022833"/>
    </source>
</evidence>
<dbReference type="PANTHER" id="PTHR38011:SF7">
    <property type="entry name" value="2,5-DIAMINO-6-RIBOSYLAMINO-4(3H)-PYRIMIDINONE 5'-PHOSPHATE REDUCTASE"/>
    <property type="match status" value="1"/>
</dbReference>
<feature type="binding site" evidence="18">
    <location>
        <position position="190"/>
    </location>
    <ligand>
        <name>NADP(+)</name>
        <dbReference type="ChEBI" id="CHEBI:58349"/>
    </ligand>
</feature>
<proteinExistence type="inferred from homology"/>
<comment type="function">
    <text evidence="1">Converts 2,5-diamino-6-(ribosylamino)-4(3h)-pyrimidinone 5'-phosphate into 5-amino-6-(ribosylamino)-2,4(1h,3h)-pyrimidinedione 5'-phosphate.</text>
</comment>
<feature type="binding site" evidence="19">
    <location>
        <position position="70"/>
    </location>
    <ligand>
        <name>Zn(2+)</name>
        <dbReference type="ChEBI" id="CHEBI:29105"/>
        <note>catalytic</note>
    </ligand>
</feature>
<evidence type="ECO:0000256" key="17">
    <source>
        <dbReference type="PIRSR" id="PIRSR006769-1"/>
    </source>
</evidence>
<dbReference type="InterPro" id="IPR004794">
    <property type="entry name" value="Eubact_RibD"/>
</dbReference>
<dbReference type="UniPathway" id="UPA00275">
    <property type="reaction ID" value="UER00401"/>
</dbReference>
<dbReference type="InterPro" id="IPR016193">
    <property type="entry name" value="Cytidine_deaminase-like"/>
</dbReference>
<keyword evidence="21" id="KW-0378">Hydrolase</keyword>
<dbReference type="GO" id="GO:0008703">
    <property type="term" value="F:5-amino-6-(5-phosphoribosylamino)uracil reductase activity"/>
    <property type="evidence" value="ECO:0007669"/>
    <property type="project" value="UniProtKB-EC"/>
</dbReference>
<dbReference type="NCBIfam" id="TIGR00326">
    <property type="entry name" value="eubact_ribD"/>
    <property type="match status" value="1"/>
</dbReference>
<feature type="binding site" evidence="19">
    <location>
        <position position="79"/>
    </location>
    <ligand>
        <name>Zn(2+)</name>
        <dbReference type="ChEBI" id="CHEBI:29105"/>
        <note>catalytic</note>
    </ligand>
</feature>
<evidence type="ECO:0000256" key="1">
    <source>
        <dbReference type="ARBA" id="ARBA00002151"/>
    </source>
</evidence>
<evidence type="ECO:0000256" key="16">
    <source>
        <dbReference type="ARBA" id="ARBA00049886"/>
    </source>
</evidence>
<feature type="binding site" evidence="18">
    <location>
        <position position="164"/>
    </location>
    <ligand>
        <name>NADP(+)</name>
        <dbReference type="ChEBI" id="CHEBI:58349"/>
    </ligand>
</feature>
<feature type="binding site" evidence="18">
    <location>
        <position position="148"/>
    </location>
    <ligand>
        <name>NADP(+)</name>
        <dbReference type="ChEBI" id="CHEBI:58349"/>
    </ligand>
</feature>
<evidence type="ECO:0000256" key="7">
    <source>
        <dbReference type="ARBA" id="ARBA00013173"/>
    </source>
</evidence>
<keyword evidence="11 19" id="KW-0862">Zinc</keyword>
<dbReference type="EC" id="3.5.4.26" evidence="6"/>
<evidence type="ECO:0000256" key="14">
    <source>
        <dbReference type="ARBA" id="ARBA00023268"/>
    </source>
</evidence>
<feature type="binding site" evidence="18">
    <location>
        <position position="162"/>
    </location>
    <ligand>
        <name>substrate</name>
    </ligand>
</feature>
<feature type="active site" description="Proton donor" evidence="17">
    <location>
        <position position="47"/>
    </location>
</feature>
<evidence type="ECO:0000256" key="8">
    <source>
        <dbReference type="ARBA" id="ARBA00019930"/>
    </source>
</evidence>
<keyword evidence="13 21" id="KW-0560">Oxidoreductase</keyword>
<dbReference type="Gene3D" id="3.40.430.10">
    <property type="entry name" value="Dihydrofolate Reductase, subunit A"/>
    <property type="match status" value="1"/>
</dbReference>
<dbReference type="PANTHER" id="PTHR38011">
    <property type="entry name" value="DIHYDROFOLATE REDUCTASE FAMILY PROTEIN (AFU_ORTHOLOGUE AFUA_8G06820)"/>
    <property type="match status" value="1"/>
</dbReference>
<evidence type="ECO:0000256" key="15">
    <source>
        <dbReference type="ARBA" id="ARBA00049861"/>
    </source>
</evidence>
<dbReference type="GO" id="GO:0008270">
    <property type="term" value="F:zinc ion binding"/>
    <property type="evidence" value="ECO:0007669"/>
    <property type="project" value="InterPro"/>
</dbReference>
<dbReference type="Pfam" id="PF01872">
    <property type="entry name" value="RibD_C"/>
    <property type="match status" value="1"/>
</dbReference>
<evidence type="ECO:0000256" key="9">
    <source>
        <dbReference type="ARBA" id="ARBA00022619"/>
    </source>
</evidence>
<comment type="pathway">
    <text evidence="3">Cofactor biosynthesis; riboflavin biosynthesis; 5-amino-6-(D-ribitylamino)uracil from GTP: step 3/4.</text>
</comment>
<protein>
    <recommendedName>
        <fullName evidence="8">Riboflavin biosynthesis protein RibD</fullName>
        <ecNumber evidence="7">1.1.1.193</ecNumber>
        <ecNumber evidence="6">3.5.4.26</ecNumber>
    </recommendedName>
</protein>
<dbReference type="EC" id="1.1.1.193" evidence="7"/>
<dbReference type="RefSeq" id="WP_131986037.1">
    <property type="nucleotide sequence ID" value="NZ_SMKL01000054.1"/>
</dbReference>
<comment type="pathway">
    <text evidence="2">Cofactor biosynthesis; riboflavin biosynthesis; 5-amino-6-(D-ribitylamino)uracil from GTP: step 2/4.</text>
</comment>
<organism evidence="21 22">
    <name type="scientific">Jiangella ureilytica</name>
    <dbReference type="NCBI Taxonomy" id="2530374"/>
    <lineage>
        <taxon>Bacteria</taxon>
        <taxon>Bacillati</taxon>
        <taxon>Actinomycetota</taxon>
        <taxon>Actinomycetes</taxon>
        <taxon>Jiangellales</taxon>
        <taxon>Jiangellaceae</taxon>
        <taxon>Jiangella</taxon>
    </lineage>
</organism>
<dbReference type="InterPro" id="IPR002125">
    <property type="entry name" value="CMP_dCMP_dom"/>
</dbReference>
<dbReference type="InterPro" id="IPR016192">
    <property type="entry name" value="APOBEC/CMP_deaminase_Zn-bd"/>
</dbReference>
<feature type="binding site" evidence="18">
    <location>
        <position position="198"/>
    </location>
    <ligand>
        <name>substrate</name>
    </ligand>
</feature>
<evidence type="ECO:0000256" key="5">
    <source>
        <dbReference type="ARBA" id="ARBA00007417"/>
    </source>
</evidence>
<keyword evidence="10 19" id="KW-0479">Metal-binding</keyword>
<dbReference type="Pfam" id="PF00383">
    <property type="entry name" value="dCMP_cyt_deam_1"/>
    <property type="match status" value="1"/>
</dbReference>
<feature type="binding site" evidence="18">
    <location>
        <position position="201"/>
    </location>
    <ligand>
        <name>substrate</name>
    </ligand>
</feature>
<keyword evidence="14" id="KW-0511">Multifunctional enzyme</keyword>
<evidence type="ECO:0000256" key="6">
    <source>
        <dbReference type="ARBA" id="ARBA00012766"/>
    </source>
</evidence>
<evidence type="ECO:0000256" key="12">
    <source>
        <dbReference type="ARBA" id="ARBA00022857"/>
    </source>
</evidence>
<dbReference type="GO" id="GO:0009231">
    <property type="term" value="P:riboflavin biosynthetic process"/>
    <property type="evidence" value="ECO:0007669"/>
    <property type="project" value="UniProtKB-UniPathway"/>
</dbReference>
<feature type="binding site" evidence="18">
    <location>
        <position position="194"/>
    </location>
    <ligand>
        <name>NADP(+)</name>
        <dbReference type="ChEBI" id="CHEBI:58349"/>
    </ligand>
</feature>
<evidence type="ECO:0000256" key="3">
    <source>
        <dbReference type="ARBA" id="ARBA00004910"/>
    </source>
</evidence>
<dbReference type="InterPro" id="IPR002734">
    <property type="entry name" value="RibDG_C"/>
</dbReference>
<dbReference type="PROSITE" id="PS00903">
    <property type="entry name" value="CYT_DCMP_DEAMINASES_1"/>
    <property type="match status" value="1"/>
</dbReference>
<dbReference type="Proteomes" id="UP000295621">
    <property type="component" value="Unassembled WGS sequence"/>
</dbReference>
<dbReference type="Gene3D" id="3.40.140.10">
    <property type="entry name" value="Cytidine Deaminase, domain 2"/>
    <property type="match status" value="1"/>
</dbReference>
<dbReference type="SUPFAM" id="SSF53597">
    <property type="entry name" value="Dihydrofolate reductase-like"/>
    <property type="match status" value="1"/>
</dbReference>
<keyword evidence="12 18" id="KW-0521">NADP</keyword>
<evidence type="ECO:0000256" key="4">
    <source>
        <dbReference type="ARBA" id="ARBA00005259"/>
    </source>
</evidence>
<evidence type="ECO:0000256" key="18">
    <source>
        <dbReference type="PIRSR" id="PIRSR006769-2"/>
    </source>
</evidence>
<sequence length="418" mass="42193">MRRAIELSLNGADTTPPNPDVGCVILDPAGATVGEGWHERPGGPHAEINALAQAGERARGGTAVVTLEPCDHTGRTGPCTHALIAAGIARVVVAVADPNPVAAGGAATLRAHGIDVELGILRDEAAGANARWLTPFRTHRPFVVWKFAATLDGRSAAADGSSRWITGAEARADVHRLRAAVDTIVAGSGTVLADDPRLTARLDAPVTPAAGLGAAADLGVAAVGPTPALDPDADLGIAAADLDVADADRSADLDGAAAVGPTTDLDVPAVGSAGAAGARAQPLRVVVDSAGRTPASARVRDDAAPTWIATAAEIGATPDGRVDLVKLLSALYEQGRRYVLLEGGPTLAGAFWQAGLVDRVVGYVAPALLGAGPAALADAGVATIADTIRLDVTDVRTVGPDLRITATPREQPQEDRKA</sequence>
<evidence type="ECO:0000259" key="20">
    <source>
        <dbReference type="PROSITE" id="PS51747"/>
    </source>
</evidence>
<dbReference type="PROSITE" id="PS51747">
    <property type="entry name" value="CYT_DCMP_DEAMINASES_2"/>
    <property type="match status" value="1"/>
</dbReference>
<feature type="domain" description="CMP/dCMP-type deaminase" evidence="20">
    <location>
        <begin position="1"/>
        <end position="117"/>
    </location>
</feature>
<evidence type="ECO:0000256" key="2">
    <source>
        <dbReference type="ARBA" id="ARBA00004882"/>
    </source>
</evidence>
<comment type="cofactor">
    <cofactor evidence="19">
        <name>Zn(2+)</name>
        <dbReference type="ChEBI" id="CHEBI:29105"/>
    </cofactor>
    <text evidence="19">Binds 1 zinc ion.</text>
</comment>
<comment type="caution">
    <text evidence="21">The sequence shown here is derived from an EMBL/GenBank/DDBJ whole genome shotgun (WGS) entry which is preliminary data.</text>
</comment>
<keyword evidence="22" id="KW-1185">Reference proteome</keyword>
<feature type="binding site" evidence="18">
    <location>
        <position position="178"/>
    </location>
    <ligand>
        <name>substrate</name>
    </ligand>
</feature>
<keyword evidence="9" id="KW-0686">Riboflavin biosynthesis</keyword>
<gene>
    <name evidence="21" type="primary">ribD</name>
    <name evidence="21" type="ORF">E1212_20810</name>
</gene>
<dbReference type="PIRSF" id="PIRSF006769">
    <property type="entry name" value="RibD"/>
    <property type="match status" value="1"/>
</dbReference>
<accession>A0A4R4RH02</accession>
<comment type="catalytic activity">
    <reaction evidence="16">
        <text>2,5-diamino-6-hydroxy-4-(5-phosphoribosylamino)-pyrimidine + H2O + H(+) = 5-amino-6-(5-phospho-D-ribosylamino)uracil + NH4(+)</text>
        <dbReference type="Rhea" id="RHEA:21868"/>
        <dbReference type="ChEBI" id="CHEBI:15377"/>
        <dbReference type="ChEBI" id="CHEBI:15378"/>
        <dbReference type="ChEBI" id="CHEBI:28938"/>
        <dbReference type="ChEBI" id="CHEBI:58453"/>
        <dbReference type="ChEBI" id="CHEBI:58614"/>
        <dbReference type="EC" id="3.5.4.26"/>
    </reaction>
</comment>
<dbReference type="SUPFAM" id="SSF53927">
    <property type="entry name" value="Cytidine deaminase-like"/>
    <property type="match status" value="1"/>
</dbReference>
<feature type="binding site" evidence="19">
    <location>
        <position position="45"/>
    </location>
    <ligand>
        <name>Zn(2+)</name>
        <dbReference type="ChEBI" id="CHEBI:29105"/>
        <note>catalytic</note>
    </ligand>
</feature>
<dbReference type="OrthoDB" id="9800865at2"/>
<name>A0A4R4RH02_9ACTN</name>
<comment type="similarity">
    <text evidence="5">In the C-terminal section; belongs to the HTP reductase family.</text>
</comment>
<comment type="catalytic activity">
    <reaction evidence="15">
        <text>5-amino-6-(5-phospho-D-ribitylamino)uracil + NADP(+) = 5-amino-6-(5-phospho-D-ribosylamino)uracil + NADPH + H(+)</text>
        <dbReference type="Rhea" id="RHEA:17845"/>
        <dbReference type="ChEBI" id="CHEBI:15378"/>
        <dbReference type="ChEBI" id="CHEBI:57783"/>
        <dbReference type="ChEBI" id="CHEBI:58349"/>
        <dbReference type="ChEBI" id="CHEBI:58421"/>
        <dbReference type="ChEBI" id="CHEBI:58453"/>
        <dbReference type="EC" id="1.1.1.193"/>
    </reaction>
</comment>